<dbReference type="RefSeq" id="XP_015654271.1">
    <property type="nucleotide sequence ID" value="XM_015807322.1"/>
</dbReference>
<evidence type="ECO:0000313" key="1">
    <source>
        <dbReference type="EMBL" id="KPA75832.1"/>
    </source>
</evidence>
<gene>
    <name evidence="1" type="ORF">ABB37_08346</name>
</gene>
<dbReference type="CDD" id="cd23680">
    <property type="entry name" value="RESC16"/>
    <property type="match status" value="1"/>
</dbReference>
<dbReference type="Gene3D" id="1.25.40.10">
    <property type="entry name" value="Tetratricopeptide repeat domain"/>
    <property type="match status" value="1"/>
</dbReference>
<sequence length="486" mass="53876">MLRRTQRLSRLTFEGLLCGVRPELPPPQTLAAACTHATEQFMTQCSSSAPLPIALAATTVASLLMQKRLRDAAGVLSLHPHLPQVLRAVRDYVCRYPDVFPLDTLREMSKEAKCVSAAAVTTFLQAAVHRFLCQLPPSSAVQPGPDEEAQKWDAQREELRALLTRHVRFHPFSAASLLRPLCVLSEGTAAEREDVMEVMRTAMQQQRINPADFGYVLEVLLRGDEPRRAAQMWEWVQHTSACWDTRAVSAAVMAFAQLGKLDEAVACMQRLAEAGNDPSTAAQVAFIRFLGERSLPLSQYADQLVHHWCPSEEQLWRGAGQDVGIELIKLRCRCGLHAEAVELLEAAYRTNVDAPAELHRFLRHPHVAVLARRYAPLTSENKTLQQLFLDTLLRTPTLAADRPDMVGLLLCLGVAAHRLPEVYAAVEQLSLDADAFQQALNFFARRGASKTAQAADVLACMEEVASRTGNVVPAELKVWLQLAKEM</sequence>
<dbReference type="AlphaFoldDB" id="A0A0N0VDN4"/>
<dbReference type="VEuPathDB" id="TriTrypDB:LpyrH10_23_1310"/>
<dbReference type="OMA" id="HTSACWD"/>
<evidence type="ECO:0000313" key="2">
    <source>
        <dbReference type="Proteomes" id="UP000037923"/>
    </source>
</evidence>
<dbReference type="Proteomes" id="UP000037923">
    <property type="component" value="Unassembled WGS sequence"/>
</dbReference>
<keyword evidence="2" id="KW-1185">Reference proteome</keyword>
<organism evidence="1 2">
    <name type="scientific">Leptomonas pyrrhocoris</name>
    <name type="common">Firebug parasite</name>
    <dbReference type="NCBI Taxonomy" id="157538"/>
    <lineage>
        <taxon>Eukaryota</taxon>
        <taxon>Discoba</taxon>
        <taxon>Euglenozoa</taxon>
        <taxon>Kinetoplastea</taxon>
        <taxon>Metakinetoplastina</taxon>
        <taxon>Trypanosomatida</taxon>
        <taxon>Trypanosomatidae</taxon>
        <taxon>Leishmaniinae</taxon>
        <taxon>Leptomonas</taxon>
    </lineage>
</organism>
<protein>
    <submittedName>
        <fullName evidence="1">Uncharacterized protein</fullName>
    </submittedName>
</protein>
<dbReference type="GeneID" id="26908631"/>
<dbReference type="OrthoDB" id="245675at2759"/>
<proteinExistence type="predicted"/>
<dbReference type="InterPro" id="IPR011990">
    <property type="entry name" value="TPR-like_helical_dom_sf"/>
</dbReference>
<accession>A0A0N0VDN4</accession>
<comment type="caution">
    <text evidence="1">The sequence shown here is derived from an EMBL/GenBank/DDBJ whole genome shotgun (WGS) entry which is preliminary data.</text>
</comment>
<dbReference type="PROSITE" id="PS51257">
    <property type="entry name" value="PROKAR_LIPOPROTEIN"/>
    <property type="match status" value="1"/>
</dbReference>
<name>A0A0N0VDN4_LEPPY</name>
<dbReference type="EMBL" id="LGTL01000023">
    <property type="protein sequence ID" value="KPA75832.1"/>
    <property type="molecule type" value="Genomic_DNA"/>
</dbReference>
<reference evidence="1 2" key="1">
    <citation type="submission" date="2015-07" db="EMBL/GenBank/DDBJ databases">
        <title>High-quality genome of monoxenous trypanosomatid Leptomonas pyrrhocoris.</title>
        <authorList>
            <person name="Flegontov P."/>
            <person name="Butenko A."/>
            <person name="Firsov S."/>
            <person name="Vlcek C."/>
            <person name="Logacheva M.D."/>
            <person name="Field M."/>
            <person name="Filatov D."/>
            <person name="Flegontova O."/>
            <person name="Gerasimov E."/>
            <person name="Jackson A.P."/>
            <person name="Kelly S."/>
            <person name="Opperdoes F."/>
            <person name="O'Reilly A."/>
            <person name="Votypka J."/>
            <person name="Yurchenko V."/>
            <person name="Lukes J."/>
        </authorList>
    </citation>
    <scope>NUCLEOTIDE SEQUENCE [LARGE SCALE GENOMIC DNA]</scope>
    <source>
        <strain evidence="1">H10</strain>
    </source>
</reference>